<proteinExistence type="predicted"/>
<dbReference type="PANTHER" id="PTHR38701">
    <property type="entry name" value="CHROMOSOME 8, WHOLE GENOME SHOTGUN SEQUENCE"/>
    <property type="match status" value="1"/>
</dbReference>
<evidence type="ECO:0000256" key="1">
    <source>
        <dbReference type="SAM" id="MobiDB-lite"/>
    </source>
</evidence>
<reference evidence="2 3" key="1">
    <citation type="journal article" date="2018" name="Nat. Ecol. Evol.">
        <title>Pezizomycetes genomes reveal the molecular basis of ectomycorrhizal truffle lifestyle.</title>
        <authorList>
            <person name="Murat C."/>
            <person name="Payen T."/>
            <person name="Noel B."/>
            <person name="Kuo A."/>
            <person name="Morin E."/>
            <person name="Chen J."/>
            <person name="Kohler A."/>
            <person name="Krizsan K."/>
            <person name="Balestrini R."/>
            <person name="Da Silva C."/>
            <person name="Montanini B."/>
            <person name="Hainaut M."/>
            <person name="Levati E."/>
            <person name="Barry K.W."/>
            <person name="Belfiori B."/>
            <person name="Cichocki N."/>
            <person name="Clum A."/>
            <person name="Dockter R.B."/>
            <person name="Fauchery L."/>
            <person name="Guy J."/>
            <person name="Iotti M."/>
            <person name="Le Tacon F."/>
            <person name="Lindquist E.A."/>
            <person name="Lipzen A."/>
            <person name="Malagnac F."/>
            <person name="Mello A."/>
            <person name="Molinier V."/>
            <person name="Miyauchi S."/>
            <person name="Poulain J."/>
            <person name="Riccioni C."/>
            <person name="Rubini A."/>
            <person name="Sitrit Y."/>
            <person name="Splivallo R."/>
            <person name="Traeger S."/>
            <person name="Wang M."/>
            <person name="Zifcakova L."/>
            <person name="Wipf D."/>
            <person name="Zambonelli A."/>
            <person name="Paolocci F."/>
            <person name="Nowrousian M."/>
            <person name="Ottonello S."/>
            <person name="Baldrian P."/>
            <person name="Spatafora J.W."/>
            <person name="Henrissat B."/>
            <person name="Nagy L.G."/>
            <person name="Aury J.M."/>
            <person name="Wincker P."/>
            <person name="Grigoriev I.V."/>
            <person name="Bonfante P."/>
            <person name="Martin F.M."/>
        </authorList>
    </citation>
    <scope>NUCLEOTIDE SEQUENCE [LARGE SCALE GENOMIC DNA]</scope>
    <source>
        <strain evidence="2 3">120613-1</strain>
    </source>
</reference>
<organism evidence="2 3">
    <name type="scientific">Choiromyces venosus 120613-1</name>
    <dbReference type="NCBI Taxonomy" id="1336337"/>
    <lineage>
        <taxon>Eukaryota</taxon>
        <taxon>Fungi</taxon>
        <taxon>Dikarya</taxon>
        <taxon>Ascomycota</taxon>
        <taxon>Pezizomycotina</taxon>
        <taxon>Pezizomycetes</taxon>
        <taxon>Pezizales</taxon>
        <taxon>Tuberaceae</taxon>
        <taxon>Choiromyces</taxon>
    </lineage>
</organism>
<feature type="compositionally biased region" description="Low complexity" evidence="1">
    <location>
        <begin position="187"/>
        <end position="199"/>
    </location>
</feature>
<sequence>MTVAATTISTTASTSDPLAAAPPIITSVAGDHKFRGETSMSSNNKPPLKSLHTANNIGSNTSPSTPTPRLAASQRPASNSLHPNVTTRSPRSAARKGRAETICSPDSELHLPAARPSSSLEKRPSSATGSRVSVKSEMPSNYRQQTTTRPAPLKQNSFTSSGNGTTPKFFHANQTRPTRPSLQAKVSSTPPLSSPRTPLGQPAKFFHADSIPTSAPRSHSPTPPVLSPRLPGQPGFVNDFIQNPHAYIDEFTSSRPSSMVGGSRPASVISTTPSTHPEPRSHVKFVYANGTEEILPPRRLGSEVGSAAPSPQIAQAPFSSSPTGALSPLASPNPAPNPQTQLFKSPHSSPRSSIDASTRHGRALSISSTIDMMNMLKGESTGEDKDSSKASDDDALSAKAAAKAKIKAMEEAAANARRERKVLDLEISNASLMAINKTLERQMRKQTAELRRYRRLSRTGRLASLSTKKKKKKLSGDGEEVSDSPSASDEKASDADEEEDEEESDEEDEDSSEENGDDEREDEEEKDGNPTAVEQEAMKEKAPDGGRLDLDLSKHQALLEASAKMNVSLKRCQYIAEQLIKEGKKALEYKVQPSDVHLGGRVLTGDNDEEFEGETEDNEDSRMENTTADETGDGDSEDDEEDGDYSDGDQDSQDDEEGDEDDEGEDEDGSSGEHDEDDETSGGEDIYPFRDADRVMLPKLAGYVRPTT</sequence>
<feature type="compositionally biased region" description="Acidic residues" evidence="1">
    <location>
        <begin position="495"/>
        <end position="526"/>
    </location>
</feature>
<accession>A0A3N4JLX0</accession>
<dbReference type="Proteomes" id="UP000276215">
    <property type="component" value="Unassembled WGS sequence"/>
</dbReference>
<dbReference type="AlphaFoldDB" id="A0A3N4JLX0"/>
<feature type="compositionally biased region" description="Polar residues" evidence="1">
    <location>
        <begin position="339"/>
        <end position="356"/>
    </location>
</feature>
<protein>
    <submittedName>
        <fullName evidence="2">Uncharacterized protein</fullName>
    </submittedName>
</protein>
<feature type="compositionally biased region" description="Acidic residues" evidence="1">
    <location>
        <begin position="630"/>
        <end position="682"/>
    </location>
</feature>
<feature type="region of interest" description="Disordered" evidence="1">
    <location>
        <begin position="1"/>
        <end position="228"/>
    </location>
</feature>
<feature type="compositionally biased region" description="Acidic residues" evidence="1">
    <location>
        <begin position="606"/>
        <end position="619"/>
    </location>
</feature>
<dbReference type="OrthoDB" id="2555519at2759"/>
<dbReference type="STRING" id="1336337.A0A3N4JLX0"/>
<evidence type="ECO:0000313" key="3">
    <source>
        <dbReference type="Proteomes" id="UP000276215"/>
    </source>
</evidence>
<feature type="compositionally biased region" description="Basic and acidic residues" evidence="1">
    <location>
        <begin position="687"/>
        <end position="696"/>
    </location>
</feature>
<feature type="region of interest" description="Disordered" evidence="1">
    <location>
        <begin position="254"/>
        <end position="280"/>
    </location>
</feature>
<feature type="region of interest" description="Disordered" evidence="1">
    <location>
        <begin position="300"/>
        <end position="360"/>
    </location>
</feature>
<feature type="compositionally biased region" description="Polar residues" evidence="1">
    <location>
        <begin position="52"/>
        <end position="64"/>
    </location>
</feature>
<dbReference type="PANTHER" id="PTHR38701:SF1">
    <property type="entry name" value="UP-REGULATED DURING SEPTATION PROTEIN 1 DOMAIN-CONTAINING PROTEIN"/>
    <property type="match status" value="1"/>
</dbReference>
<keyword evidence="3" id="KW-1185">Reference proteome</keyword>
<dbReference type="EMBL" id="ML120405">
    <property type="protein sequence ID" value="RPA97410.1"/>
    <property type="molecule type" value="Genomic_DNA"/>
</dbReference>
<feature type="compositionally biased region" description="Low complexity" evidence="1">
    <location>
        <begin position="1"/>
        <end position="15"/>
    </location>
</feature>
<name>A0A3N4JLX0_9PEZI</name>
<feature type="compositionally biased region" description="Polar residues" evidence="1">
    <location>
        <begin position="75"/>
        <end position="90"/>
    </location>
</feature>
<feature type="region of interest" description="Disordered" evidence="1">
    <location>
        <begin position="451"/>
        <end position="549"/>
    </location>
</feature>
<gene>
    <name evidence="2" type="ORF">L873DRAFT_1136852</name>
</gene>
<feature type="compositionally biased region" description="Basic and acidic residues" evidence="1">
    <location>
        <begin position="536"/>
        <end position="549"/>
    </location>
</feature>
<feature type="compositionally biased region" description="Low complexity" evidence="1">
    <location>
        <begin position="306"/>
        <end position="330"/>
    </location>
</feature>
<feature type="region of interest" description="Disordered" evidence="1">
    <location>
        <begin position="588"/>
        <end position="708"/>
    </location>
</feature>
<feature type="compositionally biased region" description="Polar residues" evidence="1">
    <location>
        <begin position="125"/>
        <end position="186"/>
    </location>
</feature>
<feature type="compositionally biased region" description="Polar residues" evidence="1">
    <location>
        <begin position="211"/>
        <end position="220"/>
    </location>
</feature>
<evidence type="ECO:0000313" key="2">
    <source>
        <dbReference type="EMBL" id="RPA97410.1"/>
    </source>
</evidence>